<keyword evidence="1" id="KW-0548">Nucleotidyltransferase</keyword>
<evidence type="ECO:0000313" key="2">
    <source>
        <dbReference type="Proteomes" id="UP001596108"/>
    </source>
</evidence>
<proteinExistence type="predicted"/>
<accession>A0ABW0QUW2</accession>
<dbReference type="InterPro" id="IPR027417">
    <property type="entry name" value="P-loop_NTPase"/>
</dbReference>
<evidence type="ECO:0000313" key="1">
    <source>
        <dbReference type="EMBL" id="MFC5528598.1"/>
    </source>
</evidence>
<keyword evidence="1" id="KW-0418">Kinase</keyword>
<dbReference type="EMBL" id="JBHSNC010000010">
    <property type="protein sequence ID" value="MFC5528598.1"/>
    <property type="molecule type" value="Genomic_DNA"/>
</dbReference>
<dbReference type="GO" id="GO:0016779">
    <property type="term" value="F:nucleotidyltransferase activity"/>
    <property type="evidence" value="ECO:0007669"/>
    <property type="project" value="UniProtKB-KW"/>
</dbReference>
<sequence>MLWLITGGIASGKSLFAEHLAASIGREGIHMSCPAFPGRSADARMKPDRVSTSQGKSFEWLRTEADESLALKLRAVNRESNLYRADRRVLVVDSLSGWLRRAVTSAQLDSRSAENSTSLDLAFAEAMDELLSYQGKLIVVTEEPAALLSMDAWTAWYTYRLAEANRALSERSRTVYRLTAGIASEVKGYRVIREVNGDENIYKDGR</sequence>
<dbReference type="SUPFAM" id="SSF52540">
    <property type="entry name" value="P-loop containing nucleoside triphosphate hydrolases"/>
    <property type="match status" value="1"/>
</dbReference>
<keyword evidence="2" id="KW-1185">Reference proteome</keyword>
<dbReference type="InterPro" id="IPR003203">
    <property type="entry name" value="CobU/CobP"/>
</dbReference>
<comment type="caution">
    <text evidence="1">The sequence shown here is derived from an EMBL/GenBank/DDBJ whole genome shotgun (WGS) entry which is preliminary data.</text>
</comment>
<reference evidence="2" key="1">
    <citation type="journal article" date="2019" name="Int. J. Syst. Evol. Microbiol.">
        <title>The Global Catalogue of Microorganisms (GCM) 10K type strain sequencing project: providing services to taxonomists for standard genome sequencing and annotation.</title>
        <authorList>
            <consortium name="The Broad Institute Genomics Platform"/>
            <consortium name="The Broad Institute Genome Sequencing Center for Infectious Disease"/>
            <person name="Wu L."/>
            <person name="Ma J."/>
        </authorList>
    </citation>
    <scope>NUCLEOTIDE SEQUENCE [LARGE SCALE GENOMIC DNA]</scope>
    <source>
        <strain evidence="2">CGMCC 1.18578</strain>
    </source>
</reference>
<name>A0ABW0QUW2_9BACL</name>
<dbReference type="RefSeq" id="WP_378110441.1">
    <property type="nucleotide sequence ID" value="NZ_JBHSNC010000010.1"/>
</dbReference>
<dbReference type="Pfam" id="PF02283">
    <property type="entry name" value="CobU"/>
    <property type="match status" value="1"/>
</dbReference>
<organism evidence="1 2">
    <name type="scientific">Cohnella yongneupensis</name>
    <dbReference type="NCBI Taxonomy" id="425006"/>
    <lineage>
        <taxon>Bacteria</taxon>
        <taxon>Bacillati</taxon>
        <taxon>Bacillota</taxon>
        <taxon>Bacilli</taxon>
        <taxon>Bacillales</taxon>
        <taxon>Paenibacillaceae</taxon>
        <taxon>Cohnella</taxon>
    </lineage>
</organism>
<protein>
    <submittedName>
        <fullName evidence="1">Bifunctional adenosylcobinamide kinase/adenosylcobinamide-phosphate guanylyltransferase</fullName>
    </submittedName>
</protein>
<gene>
    <name evidence="1" type="ORF">ACFPQ4_03910</name>
</gene>
<dbReference type="GO" id="GO:0016301">
    <property type="term" value="F:kinase activity"/>
    <property type="evidence" value="ECO:0007669"/>
    <property type="project" value="UniProtKB-KW"/>
</dbReference>
<dbReference type="Gene3D" id="3.40.50.300">
    <property type="entry name" value="P-loop containing nucleotide triphosphate hydrolases"/>
    <property type="match status" value="1"/>
</dbReference>
<keyword evidence="1" id="KW-0808">Transferase</keyword>
<dbReference type="Proteomes" id="UP001596108">
    <property type="component" value="Unassembled WGS sequence"/>
</dbReference>